<name>A0ABN2EPB5_9ACTN</name>
<dbReference type="PROSITE" id="PS51318">
    <property type="entry name" value="TAT"/>
    <property type="match status" value="1"/>
</dbReference>
<accession>A0ABN2EPB5</accession>
<dbReference type="NCBIfam" id="TIGR01409">
    <property type="entry name" value="TAT_signal_seq"/>
    <property type="match status" value="1"/>
</dbReference>
<dbReference type="InterPro" id="IPR006311">
    <property type="entry name" value="TAT_signal"/>
</dbReference>
<dbReference type="InterPro" id="IPR050490">
    <property type="entry name" value="Bact_solute-bd_prot1"/>
</dbReference>
<evidence type="ECO:0000313" key="2">
    <source>
        <dbReference type="Proteomes" id="UP001500190"/>
    </source>
</evidence>
<gene>
    <name evidence="1" type="ORF">GCM10009742_76080</name>
</gene>
<dbReference type="RefSeq" id="WP_344200910.1">
    <property type="nucleotide sequence ID" value="NZ_BAAAND010000013.1"/>
</dbReference>
<comment type="caution">
    <text evidence="1">The sequence shown here is derived from an EMBL/GenBank/DDBJ whole genome shotgun (WGS) entry which is preliminary data.</text>
</comment>
<dbReference type="Pfam" id="PF13416">
    <property type="entry name" value="SBP_bac_8"/>
    <property type="match status" value="1"/>
</dbReference>
<organism evidence="1 2">
    <name type="scientific">Kribbella karoonensis</name>
    <dbReference type="NCBI Taxonomy" id="324851"/>
    <lineage>
        <taxon>Bacteria</taxon>
        <taxon>Bacillati</taxon>
        <taxon>Actinomycetota</taxon>
        <taxon>Actinomycetes</taxon>
        <taxon>Propionibacteriales</taxon>
        <taxon>Kribbellaceae</taxon>
        <taxon>Kribbella</taxon>
    </lineage>
</organism>
<dbReference type="PANTHER" id="PTHR43649:SF30">
    <property type="entry name" value="ABC TRANSPORTER SUBSTRATE-BINDING PROTEIN"/>
    <property type="match status" value="1"/>
</dbReference>
<reference evidence="2" key="1">
    <citation type="journal article" date="2019" name="Int. J. Syst. Evol. Microbiol.">
        <title>The Global Catalogue of Microorganisms (GCM) 10K type strain sequencing project: providing services to taxonomists for standard genome sequencing and annotation.</title>
        <authorList>
            <consortium name="The Broad Institute Genomics Platform"/>
            <consortium name="The Broad Institute Genome Sequencing Center for Infectious Disease"/>
            <person name="Wu L."/>
            <person name="Ma J."/>
        </authorList>
    </citation>
    <scope>NUCLEOTIDE SEQUENCE [LARGE SCALE GENOMIC DNA]</scope>
    <source>
        <strain evidence="2">JCM 14304</strain>
    </source>
</reference>
<dbReference type="Gene3D" id="3.40.190.10">
    <property type="entry name" value="Periplasmic binding protein-like II"/>
    <property type="match status" value="1"/>
</dbReference>
<dbReference type="InterPro" id="IPR006059">
    <property type="entry name" value="SBP"/>
</dbReference>
<evidence type="ECO:0000313" key="1">
    <source>
        <dbReference type="EMBL" id="GAA1613609.1"/>
    </source>
</evidence>
<dbReference type="SUPFAM" id="SSF53850">
    <property type="entry name" value="Periplasmic binding protein-like II"/>
    <property type="match status" value="1"/>
</dbReference>
<protein>
    <submittedName>
        <fullName evidence="1">ABC transporter substrate-binding protein</fullName>
    </submittedName>
</protein>
<dbReference type="Proteomes" id="UP001500190">
    <property type="component" value="Unassembled WGS sequence"/>
</dbReference>
<keyword evidence="2" id="KW-1185">Reference proteome</keyword>
<proteinExistence type="predicted"/>
<sequence>MSSTSELDRRRFLQALGAAGAGLALGGCSSGSKSAGGTATYWVQPNASQQQMQAFLKDLAAGFQAANKQYTAKTLIVPWEDSQTKLTAAFSSGNPPDVTYQIAPWMNIWRETGVLADFHKIAPKEDVDKFLDGVNSSLLDAAKGPKGELLAIPYVTGGSHQLTVNLNIWEQAGKPPLPTTYDEMIPFAKAMTIDTAGRKLGTPGFDAKHVASYGMNWPPVPSIEDNYLWHYFWSFGSDYVSADGKDIGFDNDNGRAALRNMKAMVDSGAATPPGLYTDESKWGNAIFAGKAGMQWVGGFTADQAKAFPKARVRVLEPPKGPGGEQLIVGACGYIAVAAKSKHPEAAYALAKYILSPEPQEKYTRLILALPVHPVNGDFYTDLPDPRMNEFQNAVEKLGKYTRITRVLKYQPQEYLMGKINDYLAGKQDLDAMIRDASKQVRQMAAAAN</sequence>
<dbReference type="EMBL" id="BAAAND010000013">
    <property type="protein sequence ID" value="GAA1613609.1"/>
    <property type="molecule type" value="Genomic_DNA"/>
</dbReference>
<dbReference type="InterPro" id="IPR019546">
    <property type="entry name" value="TAT_signal_bac_arc"/>
</dbReference>
<dbReference type="PANTHER" id="PTHR43649">
    <property type="entry name" value="ARABINOSE-BINDING PROTEIN-RELATED"/>
    <property type="match status" value="1"/>
</dbReference>